<evidence type="ECO:0000313" key="2">
    <source>
        <dbReference type="EMBL" id="GGI71920.1"/>
    </source>
</evidence>
<reference evidence="1" key="5">
    <citation type="submission" date="2023-12" db="EMBL/GenBank/DDBJ databases">
        <authorList>
            <person name="Sun Q."/>
            <person name="Inoue M."/>
        </authorList>
    </citation>
    <scope>NUCLEOTIDE SEQUENCE</scope>
    <source>
        <strain evidence="1">JCM 10664</strain>
    </source>
</reference>
<evidence type="ECO:0000313" key="4">
    <source>
        <dbReference type="Proteomes" id="UP001500220"/>
    </source>
</evidence>
<dbReference type="EMBL" id="BMMT01000001">
    <property type="protein sequence ID" value="GGI71920.1"/>
    <property type="molecule type" value="Genomic_DNA"/>
</dbReference>
<reference evidence="2 3" key="2">
    <citation type="journal article" date="2014" name="Int. J. Syst. Evol. Microbiol.">
        <title>Complete genome sequence of Corynebacterium casei LMG S-19264T (=DSM 44701T), isolated from a smear-ripened cheese.</title>
        <authorList>
            <consortium name="US DOE Joint Genome Institute (JGI-PGF)"/>
            <person name="Walter F."/>
            <person name="Albersmeier A."/>
            <person name="Kalinowski J."/>
            <person name="Ruckert C."/>
        </authorList>
    </citation>
    <scope>NUCLEOTIDE SEQUENCE [LARGE SCALE GENOMIC DNA]</scope>
    <source>
        <strain evidence="2 3">CGMCC 4.7206</strain>
    </source>
</reference>
<comment type="caution">
    <text evidence="2">The sequence shown here is derived from an EMBL/GenBank/DDBJ whole genome shotgun (WGS) entry which is preliminary data.</text>
</comment>
<evidence type="ECO:0000313" key="3">
    <source>
        <dbReference type="Proteomes" id="UP000597989"/>
    </source>
</evidence>
<dbReference type="Proteomes" id="UP001500220">
    <property type="component" value="Unassembled WGS sequence"/>
</dbReference>
<dbReference type="RefSeq" id="WP_188985077.1">
    <property type="nucleotide sequence ID" value="NZ_BAAAHC010000024.1"/>
</dbReference>
<keyword evidence="4" id="KW-1185">Reference proteome</keyword>
<proteinExistence type="predicted"/>
<reference evidence="1" key="1">
    <citation type="journal article" date="2014" name="Int. J. Syst. Evol. Microbiol.">
        <title>Complete genome of a new Firmicutes species belonging to the dominant human colonic microbiota ('Ruminococcus bicirculans') reveals two chromosomes and a selective capacity to utilize plant glucans.</title>
        <authorList>
            <consortium name="NISC Comparative Sequencing Program"/>
            <person name="Wegmann U."/>
            <person name="Louis P."/>
            <person name="Goesmann A."/>
            <person name="Henrissat B."/>
            <person name="Duncan S.H."/>
            <person name="Flint H.J."/>
        </authorList>
    </citation>
    <scope>NUCLEOTIDE SEQUENCE</scope>
    <source>
        <strain evidence="1">JCM 10664</strain>
    </source>
</reference>
<dbReference type="AlphaFoldDB" id="A0A917JJC3"/>
<reference evidence="4" key="3">
    <citation type="journal article" date="2019" name="Int. J. Syst. Evol. Microbiol.">
        <title>The Global Catalogue of Microorganisms (GCM) 10K type strain sequencing project: providing services to taxonomists for standard genome sequencing and annotation.</title>
        <authorList>
            <consortium name="The Broad Institute Genomics Platform"/>
            <consortium name="The Broad Institute Genome Sequencing Center for Infectious Disease"/>
            <person name="Wu L."/>
            <person name="Ma J."/>
        </authorList>
    </citation>
    <scope>NUCLEOTIDE SEQUENCE [LARGE SCALE GENOMIC DNA]</scope>
    <source>
        <strain evidence="4">JCM 10664</strain>
    </source>
</reference>
<evidence type="ECO:0000313" key="1">
    <source>
        <dbReference type="EMBL" id="GAA0539015.1"/>
    </source>
</evidence>
<sequence>MGAELAGFVGIERVDGDVGTSVTGDGARVHTGHGPQYNVSGETIIFTESDGRVRRQRTFSRAMADEQLTARFVEPPRFARAEEKLEEFRTVFLDGPLGSGRHTAAQMLLQRVGRDDSQFRMLSVEGDEDAEMSLRPDSVQPGERLLLDLSGEARAERFLDVQQKLLPFRAAVVENNGALVVIPPSELVHLLSPEWTRLKVGIGRPSGEAVLLKHLHADGIEAAPDDLDIDVLRPHLDRAPMRDLGHLCQRIAEARDAEPQHGFGDWVARACEALADRASEVARRAKEWSAPQRAWALAAAMLKDSHADSVQSAAISLLHRLKYPKEETHVLERDGLDESLRVIDVVPNADRQVTFTKLGYDNAVRDHFWTNYPELRVPLRDWIGSCVLDAGITDADRDRLVARFAEQARRTGRVTDLCTLAERWTRREGARHSVARALQWAASALAYGLREDPTTGMSAATVRRRIYTWASQPNLSVDLAHVLISVCADVMAETHPDHAVVRLRLLAAHNEPNVAEAAKDAVVGLAEDNRFYRRLLWWMRTWLIHHSKRSDVELFLATSAPRRLVDTTSRSTALITNSAVREQLVIGWRAVLNSHVDGWKKEVGKWLSASRTSSYGPSLLGVLVDAAGGELAKLAMLHVTARDWAAAARDVEERAGRQQVSRKLASEIDAAQGLRLAYS</sequence>
<organism evidence="2 3">
    <name type="scientific">Saccharopolyspora thermophila</name>
    <dbReference type="NCBI Taxonomy" id="89367"/>
    <lineage>
        <taxon>Bacteria</taxon>
        <taxon>Bacillati</taxon>
        <taxon>Actinomycetota</taxon>
        <taxon>Actinomycetes</taxon>
        <taxon>Pseudonocardiales</taxon>
        <taxon>Pseudonocardiaceae</taxon>
        <taxon>Saccharopolyspora</taxon>
    </lineage>
</organism>
<reference evidence="2" key="4">
    <citation type="submission" date="2020-09" db="EMBL/GenBank/DDBJ databases">
        <authorList>
            <person name="Sun Q."/>
            <person name="Zhou Y."/>
        </authorList>
    </citation>
    <scope>NUCLEOTIDE SEQUENCE</scope>
    <source>
        <strain evidence="2">CGMCC 4.7206</strain>
    </source>
</reference>
<dbReference type="EMBL" id="BAAAHC010000024">
    <property type="protein sequence ID" value="GAA0539015.1"/>
    <property type="molecule type" value="Genomic_DNA"/>
</dbReference>
<accession>A0A917JJC3</accession>
<protein>
    <submittedName>
        <fullName evidence="2">Uncharacterized protein</fullName>
    </submittedName>
</protein>
<name>A0A917JJC3_9PSEU</name>
<dbReference type="Proteomes" id="UP000597989">
    <property type="component" value="Unassembled WGS sequence"/>
</dbReference>
<gene>
    <name evidence="1" type="ORF">GCM10009545_47090</name>
    <name evidence="2" type="ORF">GCM10011581_06120</name>
</gene>